<comment type="subcellular location">
    <subcellularLocation>
        <location evidence="1">Nucleus</location>
    </subcellularLocation>
</comment>
<evidence type="ECO:0000313" key="5">
    <source>
        <dbReference type="EMBL" id="KAF5839252.1"/>
    </source>
</evidence>
<feature type="region of interest" description="Disordered" evidence="4">
    <location>
        <begin position="1"/>
        <end position="50"/>
    </location>
</feature>
<proteinExistence type="inferred from homology"/>
<dbReference type="EMBL" id="MU069550">
    <property type="protein sequence ID" value="KAF5839252.1"/>
    <property type="molecule type" value="Genomic_DNA"/>
</dbReference>
<evidence type="ECO:0000256" key="3">
    <source>
        <dbReference type="ARBA" id="ARBA00023242"/>
    </source>
</evidence>
<keyword evidence="3" id="KW-0539">Nucleus</keyword>
<dbReference type="PANTHER" id="PTHR13486">
    <property type="entry name" value="TELOMERE LENGTH AND SILENCING PROTEIN 1 TLS1 FAMILY MEMBER"/>
    <property type="match status" value="1"/>
</dbReference>
<reference evidence="5" key="1">
    <citation type="submission" date="2017-08" db="EMBL/GenBank/DDBJ databases">
        <authorList>
            <person name="Polle J.E."/>
            <person name="Barry K."/>
            <person name="Cushman J."/>
            <person name="Schmutz J."/>
            <person name="Tran D."/>
            <person name="Hathwaick L.T."/>
            <person name="Yim W.C."/>
            <person name="Jenkins J."/>
            <person name="Mckie-Krisberg Z.M."/>
            <person name="Prochnik S."/>
            <person name="Lindquist E."/>
            <person name="Dockter R.B."/>
            <person name="Adam C."/>
            <person name="Molina H."/>
            <person name="Bunkerborg J."/>
            <person name="Jin E."/>
            <person name="Buchheim M."/>
            <person name="Magnuson J."/>
        </authorList>
    </citation>
    <scope>NUCLEOTIDE SEQUENCE</scope>
    <source>
        <strain evidence="5">CCAP 19/18</strain>
    </source>
</reference>
<comment type="similarity">
    <text evidence="2">Belongs to the TLS1 family.</text>
</comment>
<comment type="caution">
    <text evidence="5">The sequence shown here is derived from an EMBL/GenBank/DDBJ whole genome shotgun (WGS) entry which is preliminary data.</text>
</comment>
<dbReference type="PANTHER" id="PTHR13486:SF2">
    <property type="entry name" value="SPLICING FACTOR C9ORF78"/>
    <property type="match status" value="1"/>
</dbReference>
<feature type="compositionally biased region" description="Basic residues" evidence="4">
    <location>
        <begin position="12"/>
        <end position="22"/>
    </location>
</feature>
<feature type="compositionally biased region" description="Basic and acidic residues" evidence="4">
    <location>
        <begin position="242"/>
        <end position="266"/>
    </location>
</feature>
<feature type="region of interest" description="Disordered" evidence="4">
    <location>
        <begin position="228"/>
        <end position="278"/>
    </location>
</feature>
<gene>
    <name evidence="5" type="ORF">DUNSADRAFT_1286</name>
</gene>
<dbReference type="Pfam" id="PF07052">
    <property type="entry name" value="Hep_59"/>
    <property type="match status" value="1"/>
</dbReference>
<evidence type="ECO:0000256" key="2">
    <source>
        <dbReference type="ARBA" id="ARBA00007643"/>
    </source>
</evidence>
<dbReference type="Proteomes" id="UP000815325">
    <property type="component" value="Unassembled WGS sequence"/>
</dbReference>
<keyword evidence="6" id="KW-1185">Reference proteome</keyword>
<evidence type="ECO:0000256" key="4">
    <source>
        <dbReference type="SAM" id="MobiDB-lite"/>
    </source>
</evidence>
<accession>A0ABQ7GXB9</accession>
<dbReference type="InterPro" id="IPR010756">
    <property type="entry name" value="Tls1-like"/>
</dbReference>
<name>A0ABQ7GXB9_DUNSA</name>
<feature type="region of interest" description="Disordered" evidence="4">
    <location>
        <begin position="65"/>
        <end position="155"/>
    </location>
</feature>
<evidence type="ECO:0000256" key="1">
    <source>
        <dbReference type="ARBA" id="ARBA00004123"/>
    </source>
</evidence>
<organism evidence="5 6">
    <name type="scientific">Dunaliella salina</name>
    <name type="common">Green alga</name>
    <name type="synonym">Protococcus salinus</name>
    <dbReference type="NCBI Taxonomy" id="3046"/>
    <lineage>
        <taxon>Eukaryota</taxon>
        <taxon>Viridiplantae</taxon>
        <taxon>Chlorophyta</taxon>
        <taxon>core chlorophytes</taxon>
        <taxon>Chlorophyceae</taxon>
        <taxon>CS clade</taxon>
        <taxon>Chlamydomonadales</taxon>
        <taxon>Dunaliellaceae</taxon>
        <taxon>Dunaliella</taxon>
    </lineage>
</organism>
<feature type="compositionally biased region" description="Basic and acidic residues" evidence="4">
    <location>
        <begin position="1"/>
        <end position="11"/>
    </location>
</feature>
<protein>
    <submittedName>
        <fullName evidence="5">Uncharacterized protein</fullName>
    </submittedName>
</protein>
<sequence>MSEQGKVELKPKRARASIRTKRATTPEDDEPSTSGAGGEEQQDSAEVQRLRMEEIKLLHKLRRKAGGTNAQVLMEGGRDELHPPPAPPLPKTEDDRNELLGTFSRAEMRETTEEDPNMQRFIEAELAKRLGRNKGDAGGPAPGPEGAEAKRKRLESELYQVPAELQTDMGGKDVVIPGMNMVITEVPTSASVRISNIEETEAMKRKMLGGPVERDPKLDSKATAIKRNEFAPAFGKHNKKPRNPDVDRDLAEENNKRMRFVSEKKPAISTAKEQKLRR</sequence>
<evidence type="ECO:0000313" key="6">
    <source>
        <dbReference type="Proteomes" id="UP000815325"/>
    </source>
</evidence>